<organism evidence="1 2">
    <name type="scientific">Colletotrichum orchidophilum</name>
    <dbReference type="NCBI Taxonomy" id="1209926"/>
    <lineage>
        <taxon>Eukaryota</taxon>
        <taxon>Fungi</taxon>
        <taxon>Dikarya</taxon>
        <taxon>Ascomycota</taxon>
        <taxon>Pezizomycotina</taxon>
        <taxon>Sordariomycetes</taxon>
        <taxon>Hypocreomycetidae</taxon>
        <taxon>Glomerellales</taxon>
        <taxon>Glomerellaceae</taxon>
        <taxon>Colletotrichum</taxon>
    </lineage>
</organism>
<name>A0A1G4AU77_9PEZI</name>
<accession>A0A1G4AU77</accession>
<reference evidence="1 2" key="1">
    <citation type="submission" date="2016-09" db="EMBL/GenBank/DDBJ databases">
        <authorList>
            <person name="Capua I."/>
            <person name="De Benedictis P."/>
            <person name="Joannis T."/>
            <person name="Lombin L.H."/>
            <person name="Cattoli G."/>
        </authorList>
    </citation>
    <scope>NUCLEOTIDE SEQUENCE [LARGE SCALE GENOMIC DNA]</scope>
    <source>
        <strain evidence="1 2">IMI 309357</strain>
    </source>
</reference>
<dbReference type="AlphaFoldDB" id="A0A1G4AU77"/>
<dbReference type="RefSeq" id="XP_022469811.1">
    <property type="nucleotide sequence ID" value="XM_022623710.1"/>
</dbReference>
<evidence type="ECO:0000313" key="2">
    <source>
        <dbReference type="Proteomes" id="UP000176998"/>
    </source>
</evidence>
<proteinExistence type="predicted"/>
<keyword evidence="2" id="KW-1185">Reference proteome</keyword>
<dbReference type="GeneID" id="34565220"/>
<gene>
    <name evidence="1" type="ORF">CORC01_12089</name>
</gene>
<protein>
    <submittedName>
        <fullName evidence="1">Uncharacterized protein</fullName>
    </submittedName>
</protein>
<comment type="caution">
    <text evidence="1">The sequence shown here is derived from an EMBL/GenBank/DDBJ whole genome shotgun (WGS) entry which is preliminary data.</text>
</comment>
<dbReference type="Proteomes" id="UP000176998">
    <property type="component" value="Unassembled WGS sequence"/>
</dbReference>
<evidence type="ECO:0000313" key="1">
    <source>
        <dbReference type="EMBL" id="OHE92643.1"/>
    </source>
</evidence>
<sequence>MARECLTWWDEDPGAWHDFAQPPGLDRLTKQLWVRMKKRSLLHQAHLQLRARSLHRRVVLEAAAAASPHETVLPLPASDFDGCGHTMNHPVLRVTTVELGRPLSLIDDTQILMTGYSSGLPLRAPGCFPVVHHTQHFSVYADTLRFRPSFATGRQDD</sequence>
<dbReference type="EMBL" id="MJBS01000142">
    <property type="protein sequence ID" value="OHE92643.1"/>
    <property type="molecule type" value="Genomic_DNA"/>
</dbReference>